<proteinExistence type="predicted"/>
<protein>
    <submittedName>
        <fullName evidence="1">Uncharacterized protein</fullName>
    </submittedName>
</protein>
<reference evidence="2" key="1">
    <citation type="journal article" date="2012" name="MBio">
        <title>Comparative genome analysis of Trichophyton rubrum and related dermatophytes reveals candidate genes involved in infection.</title>
        <authorList>
            <person name="Martinez D.A."/>
            <person name="Oliver B.G."/>
            <person name="Graeser Y."/>
            <person name="Goldberg J.M."/>
            <person name="Li W."/>
            <person name="Martinez-Rossi N.M."/>
            <person name="Monod M."/>
            <person name="Shelest E."/>
            <person name="Barton R.C."/>
            <person name="Birch E."/>
            <person name="Brakhage A.A."/>
            <person name="Chen Z."/>
            <person name="Gurr S.J."/>
            <person name="Heiman D."/>
            <person name="Heitman J."/>
            <person name="Kosti I."/>
            <person name="Rossi A."/>
            <person name="Saif S."/>
            <person name="Samalova M."/>
            <person name="Saunders C.W."/>
            <person name="Shea T."/>
            <person name="Summerbell R.C."/>
            <person name="Xu J."/>
            <person name="Young S."/>
            <person name="Zeng Q."/>
            <person name="Birren B.W."/>
            <person name="Cuomo C.A."/>
            <person name="White T.C."/>
        </authorList>
    </citation>
    <scope>NUCLEOTIDE SEQUENCE [LARGE SCALE GENOMIC DNA]</scope>
    <source>
        <strain evidence="2">CBS 112818</strain>
    </source>
</reference>
<organism evidence="1 2">
    <name type="scientific">Trichophyton tonsurans (strain CBS 112818)</name>
    <name type="common">Scalp ringworm fungus</name>
    <dbReference type="NCBI Taxonomy" id="647933"/>
    <lineage>
        <taxon>Eukaryota</taxon>
        <taxon>Fungi</taxon>
        <taxon>Dikarya</taxon>
        <taxon>Ascomycota</taxon>
        <taxon>Pezizomycotina</taxon>
        <taxon>Eurotiomycetes</taxon>
        <taxon>Eurotiomycetidae</taxon>
        <taxon>Onygenales</taxon>
        <taxon>Arthrodermataceae</taxon>
        <taxon>Trichophyton</taxon>
    </lineage>
</organism>
<sequence length="112" mass="12419">MYARASASVSARQRILNPFAEGAGSRVYPPTNSRLEKSIGLRLDKGEKVHNKPGFLRLKLQINKGADDPTLRKLANEDSHRVIATIDIDTNQEANEENLVKFFGDIEGNVTL</sequence>
<accession>F2RPJ6</accession>
<dbReference type="EMBL" id="GG698479">
    <property type="protein sequence ID" value="EGD93511.1"/>
    <property type="molecule type" value="Genomic_DNA"/>
</dbReference>
<dbReference type="AlphaFoldDB" id="F2RPJ6"/>
<keyword evidence="2" id="KW-1185">Reference proteome</keyword>
<evidence type="ECO:0000313" key="2">
    <source>
        <dbReference type="Proteomes" id="UP000009172"/>
    </source>
</evidence>
<dbReference type="Proteomes" id="UP000009172">
    <property type="component" value="Unassembled WGS sequence"/>
</dbReference>
<dbReference type="HOGENOM" id="CLU_125044_2_0_1"/>
<evidence type="ECO:0000313" key="1">
    <source>
        <dbReference type="EMBL" id="EGD93511.1"/>
    </source>
</evidence>
<gene>
    <name evidence="1" type="ORF">TESG_01055</name>
</gene>
<name>F2RPJ6_TRIT1</name>